<dbReference type="Proteomes" id="UP000190027">
    <property type="component" value="Unassembled WGS sequence"/>
</dbReference>
<evidence type="ECO:0000313" key="4">
    <source>
        <dbReference type="Proteomes" id="UP000190027"/>
    </source>
</evidence>
<feature type="domain" description="Amidohydrolase-related" evidence="2">
    <location>
        <begin position="66"/>
        <end position="243"/>
    </location>
</feature>
<dbReference type="PANTHER" id="PTHR21240">
    <property type="entry name" value="2-AMINO-3-CARBOXYLMUCONATE-6-SEMIALDEHYDE DECARBOXYLASE"/>
    <property type="match status" value="1"/>
</dbReference>
<keyword evidence="1" id="KW-0456">Lyase</keyword>
<dbReference type="STRING" id="1121449.SAMN02745704_00911"/>
<evidence type="ECO:0000256" key="1">
    <source>
        <dbReference type="ARBA" id="ARBA00023239"/>
    </source>
</evidence>
<dbReference type="InterPro" id="IPR032465">
    <property type="entry name" value="ACMSD"/>
</dbReference>
<proteinExistence type="predicted"/>
<reference evidence="3 4" key="1">
    <citation type="submission" date="2017-02" db="EMBL/GenBank/DDBJ databases">
        <authorList>
            <person name="Peterson S.W."/>
        </authorList>
    </citation>
    <scope>NUCLEOTIDE SEQUENCE [LARGE SCALE GENOMIC DNA]</scope>
    <source>
        <strain evidence="3 4">DSM 16080</strain>
    </source>
</reference>
<sequence length="266" mass="30287">MLQPMLYDVHTHAFHPKIAHKVTAQLQEHYGIAPVGDGTLEDLLSRERQAGIEQIFVHSAATAPAQVIPANNWAIGLNSDVPEITAFGTMHPGYTDAEKELDRLEQKGIRGIKLHPDFQGFRLDDPDFYQLMEMINGRFVLMVHVGDSLPPERNPSCPKKLAAVRRAFPKSRIIAAHLGGYQHWKYVPEHLCGLDVWMDTSSALPFMTDQELHQILDHHPRERILFGSDYPLFDPMEALHRLQTRLQLTDRQLETHLTAARDLFPE</sequence>
<dbReference type="GO" id="GO:0019748">
    <property type="term" value="P:secondary metabolic process"/>
    <property type="evidence" value="ECO:0007669"/>
    <property type="project" value="TreeGrafter"/>
</dbReference>
<dbReference type="InterPro" id="IPR032466">
    <property type="entry name" value="Metal_Hydrolase"/>
</dbReference>
<organism evidence="3 4">
    <name type="scientific">Paucidesulfovibrio gracilis DSM 16080</name>
    <dbReference type="NCBI Taxonomy" id="1121449"/>
    <lineage>
        <taxon>Bacteria</taxon>
        <taxon>Pseudomonadati</taxon>
        <taxon>Thermodesulfobacteriota</taxon>
        <taxon>Desulfovibrionia</taxon>
        <taxon>Desulfovibrionales</taxon>
        <taxon>Desulfovibrionaceae</taxon>
        <taxon>Paucidesulfovibrio</taxon>
    </lineage>
</organism>
<dbReference type="AlphaFoldDB" id="A0A1T4WI33"/>
<dbReference type="GO" id="GO:0005737">
    <property type="term" value="C:cytoplasm"/>
    <property type="evidence" value="ECO:0007669"/>
    <property type="project" value="TreeGrafter"/>
</dbReference>
<dbReference type="InterPro" id="IPR006680">
    <property type="entry name" value="Amidohydro-rel"/>
</dbReference>
<evidence type="ECO:0000313" key="3">
    <source>
        <dbReference type="EMBL" id="SKA76970.1"/>
    </source>
</evidence>
<gene>
    <name evidence="3" type="ORF">SAMN02745704_00911</name>
</gene>
<evidence type="ECO:0000259" key="2">
    <source>
        <dbReference type="Pfam" id="PF04909"/>
    </source>
</evidence>
<dbReference type="GO" id="GO:0016831">
    <property type="term" value="F:carboxy-lyase activity"/>
    <property type="evidence" value="ECO:0007669"/>
    <property type="project" value="InterPro"/>
</dbReference>
<dbReference type="Pfam" id="PF04909">
    <property type="entry name" value="Amidohydro_2"/>
    <property type="match status" value="1"/>
</dbReference>
<dbReference type="PANTHER" id="PTHR21240:SF28">
    <property type="entry name" value="ISO-OROTATE DECARBOXYLASE (EUROFUNG)"/>
    <property type="match status" value="1"/>
</dbReference>
<dbReference type="GO" id="GO:0016787">
    <property type="term" value="F:hydrolase activity"/>
    <property type="evidence" value="ECO:0007669"/>
    <property type="project" value="InterPro"/>
</dbReference>
<dbReference type="Gene3D" id="3.20.20.140">
    <property type="entry name" value="Metal-dependent hydrolases"/>
    <property type="match status" value="1"/>
</dbReference>
<dbReference type="EMBL" id="FUYC01000003">
    <property type="protein sequence ID" value="SKA76970.1"/>
    <property type="molecule type" value="Genomic_DNA"/>
</dbReference>
<dbReference type="SUPFAM" id="SSF51556">
    <property type="entry name" value="Metallo-dependent hydrolases"/>
    <property type="match status" value="1"/>
</dbReference>
<keyword evidence="4" id="KW-1185">Reference proteome</keyword>
<name>A0A1T4WI33_9BACT</name>
<accession>A0A1T4WI33</accession>
<protein>
    <recommendedName>
        <fullName evidence="2">Amidohydrolase-related domain-containing protein</fullName>
    </recommendedName>
</protein>